<protein>
    <recommendedName>
        <fullName evidence="2">Extensin-like C-terminal domain-containing protein</fullName>
    </recommendedName>
</protein>
<name>A0A369Q4K2_9SPHN</name>
<evidence type="ECO:0000256" key="1">
    <source>
        <dbReference type="SAM" id="Phobius"/>
    </source>
</evidence>
<dbReference type="EMBL" id="QBKA01000002">
    <property type="protein sequence ID" value="RDC59823.1"/>
    <property type="molecule type" value="Genomic_DNA"/>
</dbReference>
<accession>A0A369Q4K2</accession>
<evidence type="ECO:0000259" key="2">
    <source>
        <dbReference type="Pfam" id="PF06904"/>
    </source>
</evidence>
<feature type="transmembrane region" description="Helical" evidence="1">
    <location>
        <begin position="20"/>
        <end position="40"/>
    </location>
</feature>
<dbReference type="RefSeq" id="WP_115366103.1">
    <property type="nucleotide sequence ID" value="NZ_QBKA01000002.1"/>
</dbReference>
<sequence length="248" mass="27350">MKRGFAAITLGKQAFRYDRIAIGLMWLAAPLLFGAAWLAMHPEHDPRAPLDLRDPPGWATERKLLALRGDPELCRAVLTRSKVAFTMLPPQGEGACARPDRVVLDDIPLSPDRPPTSCAVSSALHLWLERGVKPAALETFGSPLASIEHYGAFSCRRLYGQSDGRWSEHATGNAIDIAGFLLEDDTRISVLNDWQDEGGTGDKARFLRMVREHACDSFATVLSPDYNAAHGDHFHFDQQDRGFGGVCR</sequence>
<dbReference type="InterPro" id="IPR009683">
    <property type="entry name" value="Extensin-like_C"/>
</dbReference>
<comment type="caution">
    <text evidence="3">The sequence shown here is derived from an EMBL/GenBank/DDBJ whole genome shotgun (WGS) entry which is preliminary data.</text>
</comment>
<evidence type="ECO:0000313" key="3">
    <source>
        <dbReference type="EMBL" id="RDC59823.1"/>
    </source>
</evidence>
<keyword evidence="1" id="KW-1133">Transmembrane helix</keyword>
<evidence type="ECO:0000313" key="4">
    <source>
        <dbReference type="Proteomes" id="UP000253727"/>
    </source>
</evidence>
<dbReference type="AlphaFoldDB" id="A0A369Q4K2"/>
<dbReference type="Proteomes" id="UP000253727">
    <property type="component" value="Unassembled WGS sequence"/>
</dbReference>
<keyword evidence="1" id="KW-0472">Membrane</keyword>
<feature type="domain" description="Extensin-like C-terminal" evidence="2">
    <location>
        <begin position="73"/>
        <end position="248"/>
    </location>
</feature>
<keyword evidence="1" id="KW-0812">Transmembrane</keyword>
<gene>
    <name evidence="3" type="ORF">HME9302_01018</name>
</gene>
<dbReference type="Pfam" id="PF06904">
    <property type="entry name" value="Extensin-like_C"/>
    <property type="match status" value="1"/>
</dbReference>
<proteinExistence type="predicted"/>
<reference evidence="3 4" key="1">
    <citation type="submission" date="2018-04" db="EMBL/GenBank/DDBJ databases">
        <title>Altererythrobacter sp. HME9302 genome sequencing and assembly.</title>
        <authorList>
            <person name="Kang H."/>
            <person name="Kim H."/>
            <person name="Joh K."/>
        </authorList>
    </citation>
    <scope>NUCLEOTIDE SEQUENCE [LARGE SCALE GENOMIC DNA]</scope>
    <source>
        <strain evidence="3 4">HME9302</strain>
    </source>
</reference>
<organism evidence="3 4">
    <name type="scientific">Alteripontixanthobacter maritimus</name>
    <dbReference type="NCBI Taxonomy" id="2161824"/>
    <lineage>
        <taxon>Bacteria</taxon>
        <taxon>Pseudomonadati</taxon>
        <taxon>Pseudomonadota</taxon>
        <taxon>Alphaproteobacteria</taxon>
        <taxon>Sphingomonadales</taxon>
        <taxon>Erythrobacteraceae</taxon>
        <taxon>Alteripontixanthobacter</taxon>
    </lineage>
</organism>
<keyword evidence="4" id="KW-1185">Reference proteome</keyword>
<dbReference type="OrthoDB" id="9809788at2"/>